<dbReference type="InterPro" id="IPR014729">
    <property type="entry name" value="Rossmann-like_a/b/a_fold"/>
</dbReference>
<dbReference type="GO" id="GO:0005524">
    <property type="term" value="F:ATP binding"/>
    <property type="evidence" value="ECO:0007669"/>
    <property type="project" value="UniProtKB-UniRule"/>
</dbReference>
<evidence type="ECO:0000256" key="3">
    <source>
        <dbReference type="ARBA" id="ARBA00022490"/>
    </source>
</evidence>
<dbReference type="Proteomes" id="UP000317977">
    <property type="component" value="Unassembled WGS sequence"/>
</dbReference>
<dbReference type="SUPFAM" id="SSF50677">
    <property type="entry name" value="ValRS/IleRS/LeuRS editing domain"/>
    <property type="match status" value="1"/>
</dbReference>
<organism evidence="17 18">
    <name type="scientific">Rubripirellula reticaptiva</name>
    <dbReference type="NCBI Taxonomy" id="2528013"/>
    <lineage>
        <taxon>Bacteria</taxon>
        <taxon>Pseudomonadati</taxon>
        <taxon>Planctomycetota</taxon>
        <taxon>Planctomycetia</taxon>
        <taxon>Pirellulales</taxon>
        <taxon>Pirellulaceae</taxon>
        <taxon>Rubripirellula</taxon>
    </lineage>
</organism>
<dbReference type="InterPro" id="IPR002303">
    <property type="entry name" value="Valyl-tRNA_ligase"/>
</dbReference>
<dbReference type="Gene3D" id="1.10.730.10">
    <property type="entry name" value="Isoleucyl-tRNA Synthetase, Domain 1"/>
    <property type="match status" value="1"/>
</dbReference>
<comment type="domain">
    <text evidence="12">ValRS has two distinct active sites: one for aminoacylation and one for editing. The misactivated threonine is translocated from the active site to the editing site.</text>
</comment>
<comment type="catalytic activity">
    <reaction evidence="10 12">
        <text>tRNA(Val) + L-valine + ATP = L-valyl-tRNA(Val) + AMP + diphosphate</text>
        <dbReference type="Rhea" id="RHEA:10704"/>
        <dbReference type="Rhea" id="RHEA-COMP:9672"/>
        <dbReference type="Rhea" id="RHEA-COMP:9708"/>
        <dbReference type="ChEBI" id="CHEBI:30616"/>
        <dbReference type="ChEBI" id="CHEBI:33019"/>
        <dbReference type="ChEBI" id="CHEBI:57762"/>
        <dbReference type="ChEBI" id="CHEBI:78442"/>
        <dbReference type="ChEBI" id="CHEBI:78537"/>
        <dbReference type="ChEBI" id="CHEBI:456215"/>
        <dbReference type="EC" id="6.1.1.9"/>
    </reaction>
</comment>
<dbReference type="InterPro" id="IPR037118">
    <property type="entry name" value="Val-tRNA_synth_C_sf"/>
</dbReference>
<evidence type="ECO:0000256" key="13">
    <source>
        <dbReference type="SAM" id="MobiDB-lite"/>
    </source>
</evidence>
<evidence type="ECO:0000259" key="15">
    <source>
        <dbReference type="Pfam" id="PF08264"/>
    </source>
</evidence>
<keyword evidence="7 12" id="KW-0648">Protein biosynthesis</keyword>
<dbReference type="InterPro" id="IPR019499">
    <property type="entry name" value="Val-tRNA_synth_tRNA-bd"/>
</dbReference>
<feature type="domain" description="Valyl-tRNA synthetase tRNA-binding arm" evidence="16">
    <location>
        <begin position="965"/>
        <end position="1029"/>
    </location>
</feature>
<comment type="similarity">
    <text evidence="11 12">Belongs to the class-I aminoacyl-tRNA synthetase family. ValS type 1 subfamily.</text>
</comment>
<dbReference type="PRINTS" id="PR00986">
    <property type="entry name" value="TRNASYNTHVAL"/>
</dbReference>
<evidence type="ECO:0000259" key="16">
    <source>
        <dbReference type="Pfam" id="PF10458"/>
    </source>
</evidence>
<keyword evidence="9 12" id="KW-0030">Aminoacyl-tRNA synthetase</keyword>
<dbReference type="EMBL" id="SJPX01000004">
    <property type="protein sequence ID" value="TWU49639.1"/>
    <property type="molecule type" value="Genomic_DNA"/>
</dbReference>
<evidence type="ECO:0000256" key="12">
    <source>
        <dbReference type="HAMAP-Rule" id="MF_02004"/>
    </source>
</evidence>
<dbReference type="Gene3D" id="1.10.287.380">
    <property type="entry name" value="Valyl-tRNA synthetase, C-terminal domain"/>
    <property type="match status" value="1"/>
</dbReference>
<feature type="domain" description="Aminoacyl-tRNA synthetase class Ia" evidence="14">
    <location>
        <begin position="23"/>
        <end position="653"/>
    </location>
</feature>
<keyword evidence="4 12" id="KW-0436">Ligase</keyword>
<dbReference type="PANTHER" id="PTHR11946">
    <property type="entry name" value="VALYL-TRNA SYNTHETASES"/>
    <property type="match status" value="1"/>
</dbReference>
<evidence type="ECO:0000256" key="4">
    <source>
        <dbReference type="ARBA" id="ARBA00022598"/>
    </source>
</evidence>
<evidence type="ECO:0000256" key="11">
    <source>
        <dbReference type="ARBA" id="ARBA00060830"/>
    </source>
</evidence>
<dbReference type="PANTHER" id="PTHR11946:SF93">
    <property type="entry name" value="VALINE--TRNA LIGASE, CHLOROPLASTIC_MITOCHONDRIAL 2"/>
    <property type="match status" value="1"/>
</dbReference>
<comment type="subunit">
    <text evidence="2 12">Monomer.</text>
</comment>
<keyword evidence="6 12" id="KW-0067">ATP-binding</keyword>
<dbReference type="Gene3D" id="3.40.50.620">
    <property type="entry name" value="HUPs"/>
    <property type="match status" value="2"/>
</dbReference>
<dbReference type="InterPro" id="IPR009008">
    <property type="entry name" value="Val/Leu/Ile-tRNA-synth_edit"/>
</dbReference>
<feature type="binding site" evidence="12">
    <location>
        <position position="617"/>
    </location>
    <ligand>
        <name>ATP</name>
        <dbReference type="ChEBI" id="CHEBI:30616"/>
    </ligand>
</feature>
<dbReference type="InterPro" id="IPR013155">
    <property type="entry name" value="M/V/L/I-tRNA-synth_anticd-bd"/>
</dbReference>
<feature type="region of interest" description="Disordered" evidence="13">
    <location>
        <begin position="1008"/>
        <end position="1034"/>
    </location>
</feature>
<dbReference type="InterPro" id="IPR009080">
    <property type="entry name" value="tRNAsynth_Ia_anticodon-bd"/>
</dbReference>
<dbReference type="HAMAP" id="MF_02004">
    <property type="entry name" value="Val_tRNA_synth_type1"/>
    <property type="match status" value="1"/>
</dbReference>
<keyword evidence="3 12" id="KW-0963">Cytoplasm</keyword>
<feature type="domain" description="Methionyl/Valyl/Leucyl/Isoleucyl-tRNA synthetase anticodon-binding" evidence="15">
    <location>
        <begin position="748"/>
        <end position="906"/>
    </location>
</feature>
<dbReference type="InterPro" id="IPR002300">
    <property type="entry name" value="aa-tRNA-synth_Ia"/>
</dbReference>
<dbReference type="InterPro" id="IPR033705">
    <property type="entry name" value="Anticodon_Ia_Val"/>
</dbReference>
<dbReference type="GO" id="GO:0006438">
    <property type="term" value="P:valyl-tRNA aminoacylation"/>
    <property type="evidence" value="ECO:0007669"/>
    <property type="project" value="UniProtKB-UniRule"/>
</dbReference>
<dbReference type="AlphaFoldDB" id="A0A5C6EQH1"/>
<dbReference type="EC" id="6.1.1.9" evidence="12"/>
<proteinExistence type="inferred from homology"/>
<dbReference type="CDD" id="cd07962">
    <property type="entry name" value="Anticodon_Ia_Val"/>
    <property type="match status" value="1"/>
</dbReference>
<sequence>MNDDSTIPTRFEHSEAADRIAAQWDLAKCAHAEVNPNKKPFTIVIPPPNVTGALHLGHGLNNTLQDMVVRTKRMQGYEALWMPGTDHAGIATQAVVERRLKENENLTRHDLGREELVKRIWAWKDQYEKRILGQLKRMGCSCDWERVRFTLDDRCATAVRATFFDLFGKQLIYRGKRLVNWDTFLQTAVSNDEVENVTRKGHFYHFFYNVIDPQAGEPTQIEIATTRPETMLGDTAVAVHPDPERAFDKVAAELQSKFTEATAKEQPIVQKQIDELAARREAMLPGLIVLRDMAAAGRMLQLPLVDRPIPLVSDIWAKPELGTGCVKITPAHDPNDYEVGKRVGLPMINILNPDGTLNAEAGQFEGLTIPKARIAVVAALDELGLLGDIEDRDIELPHSDRSKTPIEPYLADQWFVKMDELAESAMERVRNEEVQIFPERYRKSYLDWLSEKRDWPVSRQLWWGHQIPIWSKTGLSDAELKTTVAKIVEVIGDAADTASYQVDTADDGTRGVFVCLKFEGDAREAAIEALGLERDPDVLDTWFSSALWPHSTLGWPEKTPELEYFYPTDTLITSRDIITLWVARMVLMSWNNLGVVPFKEVFIHPKILDGLGETMSKSKGNGVDPNDIVDKFGPDALRYGLARLATDTQDVRMPVQYECPACEKLIDQTKKNRSLPKMACPACKAEFSTQWAETEADKALPKGAVVSERFETARNFVNKLWNAARFVMMNMDGYKPQAIDVAKLPLEDRWLLSRLSTVTSQVTEGIEKYRFAEVTRVLYDFAWDEFCSFYVEIAKPRLADDDQRELTQSVMAYGLDTLLRLLHPTMPFVTESIWGYLNELAPERGLTETTKAGPFVMTAAWPEAIAEHHDESIERQFAEFQEVVGAIRKIRASQNIAPRETLPVAIRCSPSSTELLSPMRTYLEGLAGAEVVELGPDAKPFETDGPLSIPSIDVDVHVDLEKFIDVEAELARLEKLHGNLIKQITGKQQKLNNESFVSRAPDEVVQAERDSLSDLSKQRESVEGDIARLRKKSS</sequence>
<dbReference type="SUPFAM" id="SSF52374">
    <property type="entry name" value="Nucleotidylyl transferase"/>
    <property type="match status" value="1"/>
</dbReference>
<comment type="caution">
    <text evidence="17">The sequence shown here is derived from an EMBL/GenBank/DDBJ whole genome shotgun (WGS) entry which is preliminary data.</text>
</comment>
<dbReference type="PROSITE" id="PS00178">
    <property type="entry name" value="AA_TRNA_LIGASE_I"/>
    <property type="match status" value="1"/>
</dbReference>
<name>A0A5C6EQH1_9BACT</name>
<evidence type="ECO:0000256" key="7">
    <source>
        <dbReference type="ARBA" id="ARBA00022917"/>
    </source>
</evidence>
<evidence type="ECO:0000313" key="17">
    <source>
        <dbReference type="EMBL" id="TWU49639.1"/>
    </source>
</evidence>
<evidence type="ECO:0000256" key="10">
    <source>
        <dbReference type="ARBA" id="ARBA00047552"/>
    </source>
</evidence>
<dbReference type="FunFam" id="3.40.50.620:FF:000032">
    <property type="entry name" value="Valine--tRNA ligase"/>
    <property type="match status" value="1"/>
</dbReference>
<evidence type="ECO:0000256" key="2">
    <source>
        <dbReference type="ARBA" id="ARBA00011245"/>
    </source>
</evidence>
<keyword evidence="8 12" id="KW-0175">Coiled coil</keyword>
<comment type="domain">
    <text evidence="12">The C-terminal coiled-coil domain is crucial for aminoacylation activity.</text>
</comment>
<dbReference type="SUPFAM" id="SSF46589">
    <property type="entry name" value="tRNA-binding arm"/>
    <property type="match status" value="1"/>
</dbReference>
<protein>
    <recommendedName>
        <fullName evidence="12">Valine--tRNA ligase</fullName>
        <ecNumber evidence="12">6.1.1.9</ecNumber>
    </recommendedName>
    <alternativeName>
        <fullName evidence="12">Valyl-tRNA synthetase</fullName>
        <shortName evidence="12">ValRS</shortName>
    </alternativeName>
</protein>
<comment type="subcellular location">
    <subcellularLocation>
        <location evidence="1 12">Cytoplasm</location>
    </subcellularLocation>
</comment>
<comment type="function">
    <text evidence="12">Catalyzes the attachment of valine to tRNA(Val). As ValRS can inadvertently accommodate and process structurally similar amino acids such as threonine, to avoid such errors, it has a 'posttransfer' editing activity that hydrolyzes mischarged Thr-tRNA(Val) in a tRNA-dependent manner.</text>
</comment>
<dbReference type="Gene3D" id="3.90.740.10">
    <property type="entry name" value="Valyl/Leucyl/Isoleucyl-tRNA synthetase, editing domain"/>
    <property type="match status" value="1"/>
</dbReference>
<dbReference type="Pfam" id="PF00133">
    <property type="entry name" value="tRNA-synt_1"/>
    <property type="match status" value="1"/>
</dbReference>
<gene>
    <name evidence="12 17" type="primary">valS</name>
    <name evidence="17" type="ORF">Poly59_42610</name>
</gene>
<dbReference type="OrthoDB" id="9810365at2"/>
<reference evidence="17 18" key="1">
    <citation type="submission" date="2019-02" db="EMBL/GenBank/DDBJ databases">
        <title>Deep-cultivation of Planctomycetes and their phenomic and genomic characterization uncovers novel biology.</title>
        <authorList>
            <person name="Wiegand S."/>
            <person name="Jogler M."/>
            <person name="Boedeker C."/>
            <person name="Pinto D."/>
            <person name="Vollmers J."/>
            <person name="Rivas-Marin E."/>
            <person name="Kohn T."/>
            <person name="Peeters S.H."/>
            <person name="Heuer A."/>
            <person name="Rast P."/>
            <person name="Oberbeckmann S."/>
            <person name="Bunk B."/>
            <person name="Jeske O."/>
            <person name="Meyerdierks A."/>
            <person name="Storesund J.E."/>
            <person name="Kallscheuer N."/>
            <person name="Luecker S."/>
            <person name="Lage O.M."/>
            <person name="Pohl T."/>
            <person name="Merkel B.J."/>
            <person name="Hornburger P."/>
            <person name="Mueller R.-W."/>
            <person name="Bruemmer F."/>
            <person name="Labrenz M."/>
            <person name="Spormann A.M."/>
            <person name="Op Den Camp H."/>
            <person name="Overmann J."/>
            <person name="Amann R."/>
            <person name="Jetten M.S.M."/>
            <person name="Mascher T."/>
            <person name="Medema M.H."/>
            <person name="Devos D.P."/>
            <person name="Kaster A.-K."/>
            <person name="Ovreas L."/>
            <person name="Rohde M."/>
            <person name="Galperin M.Y."/>
            <person name="Jogler C."/>
        </authorList>
    </citation>
    <scope>NUCLEOTIDE SEQUENCE [LARGE SCALE GENOMIC DNA]</scope>
    <source>
        <strain evidence="17 18">Poly59</strain>
    </source>
</reference>
<dbReference type="SUPFAM" id="SSF47323">
    <property type="entry name" value="Anticodon-binding domain of a subclass of class I aminoacyl-tRNA synthetases"/>
    <property type="match status" value="1"/>
</dbReference>
<keyword evidence="5 12" id="KW-0547">Nucleotide-binding</keyword>
<dbReference type="InterPro" id="IPR010978">
    <property type="entry name" value="tRNA-bd_arm"/>
</dbReference>
<evidence type="ECO:0000256" key="9">
    <source>
        <dbReference type="ARBA" id="ARBA00023146"/>
    </source>
</evidence>
<dbReference type="Pfam" id="PF10458">
    <property type="entry name" value="Val_tRNA-synt_C"/>
    <property type="match status" value="1"/>
</dbReference>
<dbReference type="RefSeq" id="WP_146535860.1">
    <property type="nucleotide sequence ID" value="NZ_SJPX01000004.1"/>
</dbReference>
<dbReference type="FunFam" id="1.10.287.380:FF:000001">
    <property type="entry name" value="Valine--tRNA ligase"/>
    <property type="match status" value="1"/>
</dbReference>
<dbReference type="Pfam" id="PF08264">
    <property type="entry name" value="Anticodon_1"/>
    <property type="match status" value="1"/>
</dbReference>
<dbReference type="GO" id="GO:0002161">
    <property type="term" value="F:aminoacyl-tRNA deacylase activity"/>
    <property type="evidence" value="ECO:0007669"/>
    <property type="project" value="InterPro"/>
</dbReference>
<accession>A0A5C6EQH1</accession>
<feature type="short sequence motif" description="'HIGH' region" evidence="12">
    <location>
        <begin position="48"/>
        <end position="58"/>
    </location>
</feature>
<evidence type="ECO:0000256" key="1">
    <source>
        <dbReference type="ARBA" id="ARBA00004496"/>
    </source>
</evidence>
<keyword evidence="18" id="KW-1185">Reference proteome</keyword>
<evidence type="ECO:0000313" key="18">
    <source>
        <dbReference type="Proteomes" id="UP000317977"/>
    </source>
</evidence>
<dbReference type="GO" id="GO:0004832">
    <property type="term" value="F:valine-tRNA ligase activity"/>
    <property type="evidence" value="ECO:0007669"/>
    <property type="project" value="UniProtKB-UniRule"/>
</dbReference>
<evidence type="ECO:0000256" key="6">
    <source>
        <dbReference type="ARBA" id="ARBA00022840"/>
    </source>
</evidence>
<evidence type="ECO:0000256" key="8">
    <source>
        <dbReference type="ARBA" id="ARBA00023054"/>
    </source>
</evidence>
<evidence type="ECO:0000259" key="14">
    <source>
        <dbReference type="Pfam" id="PF00133"/>
    </source>
</evidence>
<dbReference type="InterPro" id="IPR001412">
    <property type="entry name" value="aa-tRNA-synth_I_CS"/>
</dbReference>
<evidence type="ECO:0000256" key="5">
    <source>
        <dbReference type="ARBA" id="ARBA00022741"/>
    </source>
</evidence>
<comment type="caution">
    <text evidence="12">Lacks conserved residue(s) required for the propagation of feature annotation.</text>
</comment>
<feature type="compositionally biased region" description="Basic and acidic residues" evidence="13">
    <location>
        <begin position="1008"/>
        <end position="1028"/>
    </location>
</feature>
<dbReference type="GO" id="GO:0005829">
    <property type="term" value="C:cytosol"/>
    <property type="evidence" value="ECO:0007669"/>
    <property type="project" value="TreeGrafter"/>
</dbReference>